<proteinExistence type="predicted"/>
<sequence length="82" mass="9102">MHSVQGATSELLLGEDWMLQQGVKIDFVSCEMKWYADDVRKMVPFWCTKDERRAQPAKVRLASARTSVYGDMAQCGVGSGGS</sequence>
<organism evidence="1 2">
    <name type="scientific">Phytophthora fragariaefolia</name>
    <dbReference type="NCBI Taxonomy" id="1490495"/>
    <lineage>
        <taxon>Eukaryota</taxon>
        <taxon>Sar</taxon>
        <taxon>Stramenopiles</taxon>
        <taxon>Oomycota</taxon>
        <taxon>Peronosporomycetes</taxon>
        <taxon>Peronosporales</taxon>
        <taxon>Peronosporaceae</taxon>
        <taxon>Phytophthora</taxon>
    </lineage>
</organism>
<keyword evidence="2" id="KW-1185">Reference proteome</keyword>
<evidence type="ECO:0000313" key="1">
    <source>
        <dbReference type="EMBL" id="GMF49532.1"/>
    </source>
</evidence>
<evidence type="ECO:0000313" key="2">
    <source>
        <dbReference type="Proteomes" id="UP001165121"/>
    </source>
</evidence>
<gene>
    <name evidence="1" type="ORF">Pfra01_001959700</name>
</gene>
<accession>A0A9W6Y151</accession>
<dbReference type="Proteomes" id="UP001165121">
    <property type="component" value="Unassembled WGS sequence"/>
</dbReference>
<name>A0A9W6Y151_9STRA</name>
<protein>
    <submittedName>
        <fullName evidence="1">Unnamed protein product</fullName>
    </submittedName>
</protein>
<dbReference type="OrthoDB" id="122255at2759"/>
<reference evidence="1" key="1">
    <citation type="submission" date="2023-04" db="EMBL/GenBank/DDBJ databases">
        <title>Phytophthora fragariaefolia NBRC 109709.</title>
        <authorList>
            <person name="Ichikawa N."/>
            <person name="Sato H."/>
            <person name="Tonouchi N."/>
        </authorList>
    </citation>
    <scope>NUCLEOTIDE SEQUENCE</scope>
    <source>
        <strain evidence="1">NBRC 109709</strain>
    </source>
</reference>
<dbReference type="AlphaFoldDB" id="A0A9W6Y151"/>
<dbReference type="EMBL" id="BSXT01002542">
    <property type="protein sequence ID" value="GMF49532.1"/>
    <property type="molecule type" value="Genomic_DNA"/>
</dbReference>
<comment type="caution">
    <text evidence="1">The sequence shown here is derived from an EMBL/GenBank/DDBJ whole genome shotgun (WGS) entry which is preliminary data.</text>
</comment>